<proteinExistence type="predicted"/>
<reference evidence="1" key="1">
    <citation type="submission" date="2020-05" db="EMBL/GenBank/DDBJ databases">
        <authorList>
            <person name="Chiriac C."/>
            <person name="Salcher M."/>
            <person name="Ghai R."/>
            <person name="Kavagutti S V."/>
        </authorList>
    </citation>
    <scope>NUCLEOTIDE SEQUENCE</scope>
</reference>
<dbReference type="EMBL" id="LR797531">
    <property type="protein sequence ID" value="CAB4223438.1"/>
    <property type="molecule type" value="Genomic_DNA"/>
</dbReference>
<name>A0A6J5T7C2_9CAUD</name>
<accession>A0A6J5T7C2</accession>
<evidence type="ECO:0000313" key="1">
    <source>
        <dbReference type="EMBL" id="CAB4223438.1"/>
    </source>
</evidence>
<protein>
    <submittedName>
        <fullName evidence="1">Uncharacterized protein</fullName>
    </submittedName>
</protein>
<organism evidence="1">
    <name type="scientific">uncultured Caudovirales phage</name>
    <dbReference type="NCBI Taxonomy" id="2100421"/>
    <lineage>
        <taxon>Viruses</taxon>
        <taxon>Duplodnaviria</taxon>
        <taxon>Heunggongvirae</taxon>
        <taxon>Uroviricota</taxon>
        <taxon>Caudoviricetes</taxon>
        <taxon>Peduoviridae</taxon>
        <taxon>Maltschvirus</taxon>
        <taxon>Maltschvirus maltsch</taxon>
    </lineage>
</organism>
<sequence>MSGARHEAGPRNNAKPKTTAEQILDILDRYEQQGQSPAQISRILSIPYSTVRGITYGGNGTKTVALAK</sequence>
<gene>
    <name evidence="1" type="ORF">UFOVP1670_51</name>
</gene>